<dbReference type="GeneID" id="91516841"/>
<evidence type="ECO:0000313" key="2">
    <source>
        <dbReference type="EMBL" id="GAD82269.1"/>
    </source>
</evidence>
<name>U5EAT6_NOCAS</name>
<dbReference type="AlphaFoldDB" id="U5EAT6"/>
<sequence length="171" mass="18155">MRAATLVLTIPVVVLLTQPLWAPEWGAGILGEVAAVGPIAGGLTVAVFFGAVALYYLALQRLLAQVPESARHRSTRSVWLMFALPFNFVEDFFIVGAIDRSLAADGRTPPNARRLWAATGLAWCTLQIASLLPGPIGVGTGALALLVWAGHWIHTVLLRRRLAAATSAVPA</sequence>
<accession>U5EAT6</accession>
<dbReference type="EMBL" id="BAFO02000008">
    <property type="protein sequence ID" value="GAD82269.1"/>
    <property type="molecule type" value="Genomic_DNA"/>
</dbReference>
<dbReference type="STRING" id="1824.SAMN05444423_105232"/>
<gene>
    <name evidence="2" type="ORF">NCAST_08_01410</name>
</gene>
<feature type="transmembrane region" description="Helical" evidence="1">
    <location>
        <begin position="35"/>
        <end position="57"/>
    </location>
</feature>
<protein>
    <submittedName>
        <fullName evidence="2">Uncharacterized protein</fullName>
    </submittedName>
</protein>
<reference evidence="2 3" key="1">
    <citation type="journal article" date="2014" name="BMC Genomics">
        <title>Genome based analysis of type-I polyketide synthase and nonribosomal peptide synthetase gene clusters in seven strains of five representative Nocardia species.</title>
        <authorList>
            <person name="Komaki H."/>
            <person name="Ichikawa N."/>
            <person name="Hosoyama A."/>
            <person name="Takahashi-Nakaguchi A."/>
            <person name="Matsuzawa T."/>
            <person name="Suzuki K."/>
            <person name="Fujita N."/>
            <person name="Gonoi T."/>
        </authorList>
    </citation>
    <scope>NUCLEOTIDE SEQUENCE [LARGE SCALE GENOMIC DNA]</scope>
    <source>
        <strain evidence="2 3">NBRC 15531</strain>
    </source>
</reference>
<evidence type="ECO:0000256" key="1">
    <source>
        <dbReference type="SAM" id="Phobius"/>
    </source>
</evidence>
<feature type="transmembrane region" description="Helical" evidence="1">
    <location>
        <begin position="78"/>
        <end position="98"/>
    </location>
</feature>
<dbReference type="eggNOG" id="ENOG50333PJ">
    <property type="taxonomic scope" value="Bacteria"/>
</dbReference>
<proteinExistence type="predicted"/>
<dbReference type="OrthoDB" id="4762221at2"/>
<dbReference type="RefSeq" id="WP_019050493.1">
    <property type="nucleotide sequence ID" value="NZ_BAFO02000008.1"/>
</dbReference>
<comment type="caution">
    <text evidence="2">The sequence shown here is derived from an EMBL/GenBank/DDBJ whole genome shotgun (WGS) entry which is preliminary data.</text>
</comment>
<keyword evidence="3" id="KW-1185">Reference proteome</keyword>
<keyword evidence="1" id="KW-0812">Transmembrane</keyword>
<organism evidence="2 3">
    <name type="scientific">Nocardia asteroides NBRC 15531</name>
    <dbReference type="NCBI Taxonomy" id="1110697"/>
    <lineage>
        <taxon>Bacteria</taxon>
        <taxon>Bacillati</taxon>
        <taxon>Actinomycetota</taxon>
        <taxon>Actinomycetes</taxon>
        <taxon>Mycobacteriales</taxon>
        <taxon>Nocardiaceae</taxon>
        <taxon>Nocardia</taxon>
    </lineage>
</organism>
<evidence type="ECO:0000313" key="3">
    <source>
        <dbReference type="Proteomes" id="UP000017048"/>
    </source>
</evidence>
<dbReference type="Proteomes" id="UP000017048">
    <property type="component" value="Unassembled WGS sequence"/>
</dbReference>
<keyword evidence="1" id="KW-1133">Transmembrane helix</keyword>
<feature type="transmembrane region" description="Helical" evidence="1">
    <location>
        <begin position="136"/>
        <end position="153"/>
    </location>
</feature>
<keyword evidence="1" id="KW-0472">Membrane</keyword>